<dbReference type="KEGG" id="lak:106155248"/>
<reference evidence="11" key="1">
    <citation type="submission" date="2025-08" db="UniProtKB">
        <authorList>
            <consortium name="RefSeq"/>
        </authorList>
    </citation>
    <scope>IDENTIFICATION</scope>
    <source>
        <tissue evidence="11">Gonads</tissue>
    </source>
</reference>
<keyword evidence="3" id="KW-0805">Transcription regulation</keyword>
<dbReference type="Proteomes" id="UP000085678">
    <property type="component" value="Unplaced"/>
</dbReference>
<dbReference type="GO" id="GO:0000981">
    <property type="term" value="F:DNA-binding transcription factor activity, RNA polymerase II-specific"/>
    <property type="evidence" value="ECO:0007669"/>
    <property type="project" value="TreeGrafter"/>
</dbReference>
<name>A0A1S3HHF2_LINAN</name>
<dbReference type="Gene3D" id="2.60.40.820">
    <property type="entry name" value="Transcription factor, T-box"/>
    <property type="match status" value="1"/>
</dbReference>
<dbReference type="GO" id="GO:0045893">
    <property type="term" value="P:positive regulation of DNA-templated transcription"/>
    <property type="evidence" value="ECO:0007669"/>
    <property type="project" value="InterPro"/>
</dbReference>
<evidence type="ECO:0000256" key="3">
    <source>
        <dbReference type="ARBA" id="ARBA00023015"/>
    </source>
</evidence>
<dbReference type="GO" id="GO:0000785">
    <property type="term" value="C:chromatin"/>
    <property type="evidence" value="ECO:0007669"/>
    <property type="project" value="TreeGrafter"/>
</dbReference>
<dbReference type="InParanoid" id="A0A1S3HHF2"/>
<evidence type="ECO:0000313" key="10">
    <source>
        <dbReference type="Proteomes" id="UP000085678"/>
    </source>
</evidence>
<dbReference type="PANTHER" id="PTHR11267">
    <property type="entry name" value="T-BOX PROTEIN-RELATED"/>
    <property type="match status" value="1"/>
</dbReference>
<dbReference type="InterPro" id="IPR008967">
    <property type="entry name" value="p53-like_TF_DNA-bd_sf"/>
</dbReference>
<evidence type="ECO:0000256" key="1">
    <source>
        <dbReference type="ARBA" id="ARBA00004123"/>
    </source>
</evidence>
<dbReference type="SUPFAM" id="SSF49417">
    <property type="entry name" value="p53-like transcription factors"/>
    <property type="match status" value="1"/>
</dbReference>
<keyword evidence="2" id="KW-0217">Developmental protein</keyword>
<dbReference type="OrthoDB" id="7442607at2759"/>
<evidence type="ECO:0000259" key="9">
    <source>
        <dbReference type="PROSITE" id="PS50252"/>
    </source>
</evidence>
<sequence length="438" mass="48966">MTTGTDEKTRDSEQQETCSQVKVTLQDKELWSKFKTLTNEMIVTKTGRRMFPVLKVKISGLDPDCMYSLLVDFIQMDKTRWKYVNGDWVPGGKAEAPAPDCVYTHPDSPNFGEHWMKQPVTFDKIKLTNKMNGQAQIMLHSLHKYEPRIHLVKVGSRNERKSMSTFSFQETQFIAVTAYQNEEITSLKIKYNPFAKAFQDIKEAAKSTNSLDGQDSNRHGSPTQNITSTWSLPTSTAGIMSPPRAHFPALGMLEDRLQTLRNQNRFSPYQRRPHAHGLPTHVDLTSSSMPVFNFPDAWGSAPTPAACFGRTPTQPPSHQPSYPLWAAMGNFSPPSNCAMAQYFHNPQNYAPISQISPATQALSNATGTMDMSASSRLPTQNLNPQKIGSHSNMIKTTNYSGHDAQAEWAMTFQGITAAAASSEPKRPLWETLHVLPQL</sequence>
<organism evidence="10 11">
    <name type="scientific">Lingula anatina</name>
    <name type="common">Brachiopod</name>
    <name type="synonym">Lingula unguis</name>
    <dbReference type="NCBI Taxonomy" id="7574"/>
    <lineage>
        <taxon>Eukaryota</taxon>
        <taxon>Metazoa</taxon>
        <taxon>Spiralia</taxon>
        <taxon>Lophotrochozoa</taxon>
        <taxon>Brachiopoda</taxon>
        <taxon>Linguliformea</taxon>
        <taxon>Lingulata</taxon>
        <taxon>Lingulida</taxon>
        <taxon>Linguloidea</taxon>
        <taxon>Lingulidae</taxon>
        <taxon>Lingula</taxon>
    </lineage>
</organism>
<proteinExistence type="predicted"/>
<comment type="caution">
    <text evidence="7">Lacks conserved residue(s) required for the propagation of feature annotation.</text>
</comment>
<gene>
    <name evidence="11" type="primary">LOC106155248</name>
</gene>
<dbReference type="InterPro" id="IPR036960">
    <property type="entry name" value="T-box_sf"/>
</dbReference>
<dbReference type="InterPro" id="IPR018186">
    <property type="entry name" value="TF_T-box_CS"/>
</dbReference>
<evidence type="ECO:0000256" key="4">
    <source>
        <dbReference type="ARBA" id="ARBA00023125"/>
    </source>
</evidence>
<dbReference type="PRINTS" id="PR00937">
    <property type="entry name" value="TBOX"/>
</dbReference>
<evidence type="ECO:0000256" key="8">
    <source>
        <dbReference type="SAM" id="MobiDB-lite"/>
    </source>
</evidence>
<dbReference type="RefSeq" id="XP_013385442.1">
    <property type="nucleotide sequence ID" value="XM_013529988.1"/>
</dbReference>
<protein>
    <submittedName>
        <fullName evidence="11">Brachyury protein homolog A</fullName>
    </submittedName>
</protein>
<dbReference type="PROSITE" id="PS50252">
    <property type="entry name" value="TBOX_3"/>
    <property type="match status" value="1"/>
</dbReference>
<dbReference type="PROSITE" id="PS01283">
    <property type="entry name" value="TBOX_1"/>
    <property type="match status" value="1"/>
</dbReference>
<dbReference type="GO" id="GO:0005634">
    <property type="term" value="C:nucleus"/>
    <property type="evidence" value="ECO:0007669"/>
    <property type="project" value="UniProtKB-SubCell"/>
</dbReference>
<dbReference type="InterPro" id="IPR002070">
    <property type="entry name" value="TF_Brachyury"/>
</dbReference>
<keyword evidence="4 7" id="KW-0238">DNA-binding</keyword>
<comment type="subcellular location">
    <subcellularLocation>
        <location evidence="1 7">Nucleus</location>
    </subcellularLocation>
</comment>
<dbReference type="InterPro" id="IPR001699">
    <property type="entry name" value="TF_T-box"/>
</dbReference>
<dbReference type="GO" id="GO:0001708">
    <property type="term" value="P:cell fate specification"/>
    <property type="evidence" value="ECO:0007669"/>
    <property type="project" value="TreeGrafter"/>
</dbReference>
<dbReference type="PANTHER" id="PTHR11267:SF106">
    <property type="entry name" value="T-RELATED PROTEIN"/>
    <property type="match status" value="1"/>
</dbReference>
<dbReference type="AlphaFoldDB" id="A0A1S3HHF2"/>
<evidence type="ECO:0000313" key="11">
    <source>
        <dbReference type="RefSeq" id="XP_013385442.1"/>
    </source>
</evidence>
<evidence type="ECO:0000256" key="2">
    <source>
        <dbReference type="ARBA" id="ARBA00022473"/>
    </source>
</evidence>
<feature type="domain" description="T-box" evidence="9">
    <location>
        <begin position="25"/>
        <end position="200"/>
    </location>
</feature>
<evidence type="ECO:0000256" key="6">
    <source>
        <dbReference type="ARBA" id="ARBA00023242"/>
    </source>
</evidence>
<dbReference type="FunFam" id="2.60.40.820:FF:000002">
    <property type="entry name" value="T-box transcription factor Brachyury"/>
    <property type="match status" value="1"/>
</dbReference>
<accession>A0A1S3HHF2</accession>
<dbReference type="InterPro" id="IPR046360">
    <property type="entry name" value="T-box_DNA-bd"/>
</dbReference>
<dbReference type="STRING" id="7574.A0A1S3HHF2"/>
<dbReference type="CDD" id="cd20192">
    <property type="entry name" value="T-box_TBXT_TBX19-like"/>
    <property type="match status" value="1"/>
</dbReference>
<dbReference type="GeneID" id="106155248"/>
<keyword evidence="6 7" id="KW-0539">Nucleus</keyword>
<keyword evidence="10" id="KW-1185">Reference proteome</keyword>
<dbReference type="PRINTS" id="PR00938">
    <property type="entry name" value="BRACHYURY"/>
</dbReference>
<dbReference type="Pfam" id="PF00907">
    <property type="entry name" value="T-box"/>
    <property type="match status" value="1"/>
</dbReference>
<keyword evidence="5" id="KW-0804">Transcription</keyword>
<evidence type="ECO:0000256" key="5">
    <source>
        <dbReference type="ARBA" id="ARBA00023163"/>
    </source>
</evidence>
<dbReference type="GO" id="GO:0000978">
    <property type="term" value="F:RNA polymerase II cis-regulatory region sequence-specific DNA binding"/>
    <property type="evidence" value="ECO:0007669"/>
    <property type="project" value="InterPro"/>
</dbReference>
<dbReference type="SMART" id="SM00425">
    <property type="entry name" value="TBOX"/>
    <property type="match status" value="1"/>
</dbReference>
<feature type="region of interest" description="Disordered" evidence="8">
    <location>
        <begin position="208"/>
        <end position="231"/>
    </location>
</feature>
<evidence type="ECO:0000256" key="7">
    <source>
        <dbReference type="PROSITE-ProRule" id="PRU00201"/>
    </source>
</evidence>